<reference evidence="6" key="1">
    <citation type="submission" date="2015-02" db="EMBL/GenBank/DDBJ databases">
        <title>Genome sequencing for Strongylocentrotus purpuratus.</title>
        <authorList>
            <person name="Murali S."/>
            <person name="Liu Y."/>
            <person name="Vee V."/>
            <person name="English A."/>
            <person name="Wang M."/>
            <person name="Skinner E."/>
            <person name="Han Y."/>
            <person name="Muzny D.M."/>
            <person name="Worley K.C."/>
            <person name="Gibbs R.A."/>
        </authorList>
    </citation>
    <scope>NUCLEOTIDE SEQUENCE</scope>
</reference>
<dbReference type="FunCoup" id="A0A7M7NV25">
    <property type="interactions" value="1865"/>
</dbReference>
<dbReference type="InterPro" id="IPR052807">
    <property type="entry name" value="Mito_transl_resp_regulator"/>
</dbReference>
<feature type="region of interest" description="Disordered" evidence="2">
    <location>
        <begin position="47"/>
        <end position="104"/>
    </location>
</feature>
<reference evidence="5" key="2">
    <citation type="submission" date="2021-01" db="UniProtKB">
        <authorList>
            <consortium name="EnsemblMetazoa"/>
        </authorList>
    </citation>
    <scope>IDENTIFICATION</scope>
</reference>
<keyword evidence="6" id="KW-1185">Reference proteome</keyword>
<dbReference type="SUPFAM" id="SSF52540">
    <property type="entry name" value="P-loop containing nucleoside triphosphate hydrolases"/>
    <property type="match status" value="1"/>
</dbReference>
<dbReference type="InterPro" id="IPR027417">
    <property type="entry name" value="P-loop_NTPase"/>
</dbReference>
<evidence type="ECO:0000256" key="2">
    <source>
        <dbReference type="SAM" id="MobiDB-lite"/>
    </source>
</evidence>
<name>A0A7M7NV25_STRPU</name>
<evidence type="ECO:0008006" key="7">
    <source>
        <dbReference type="Google" id="ProtNLM"/>
    </source>
</evidence>
<accession>A0A7M7NV25</accession>
<feature type="domain" description="NOA1/YqeH-like C-terminal" evidence="4">
    <location>
        <begin position="808"/>
        <end position="908"/>
    </location>
</feature>
<dbReference type="CDD" id="cd01855">
    <property type="entry name" value="YqeH"/>
    <property type="match status" value="1"/>
</dbReference>
<evidence type="ECO:0000259" key="3">
    <source>
        <dbReference type="Pfam" id="PF01926"/>
    </source>
</evidence>
<dbReference type="CTD" id="84273"/>
<feature type="compositionally biased region" description="Low complexity" evidence="2">
    <location>
        <begin position="79"/>
        <end position="93"/>
    </location>
</feature>
<dbReference type="GO" id="GO:0005525">
    <property type="term" value="F:GTP binding"/>
    <property type="evidence" value="ECO:0007669"/>
    <property type="project" value="InterPro"/>
</dbReference>
<feature type="compositionally biased region" description="Acidic residues" evidence="2">
    <location>
        <begin position="696"/>
        <end position="708"/>
    </location>
</feature>
<feature type="compositionally biased region" description="Basic residues" evidence="2">
    <location>
        <begin position="52"/>
        <end position="62"/>
    </location>
</feature>
<protein>
    <recommendedName>
        <fullName evidence="7">Nitric oxide-associated protein 1</fullName>
    </recommendedName>
</protein>
<sequence length="942" mass="105743">MANNMLNCRFLRVLGVPFVRHKINSKLCFLPELREYFLQGNQAGTIKLTPTRNKHGSGRGSKRGQLSRIRDDLSPGQRPSTTTSAATSGPAASNQQEQTSHHVEHDFDSQYFSGILDRRLSEDDLQRVQSSDSVSKVTAGEDLNEFDSQYFQEFGQKDVGPPRNFKARTLKKSAATKPGSSITGNFMFEEIDLKYFDDINSSFVYRNTDGITSSDPTELDINEFDKQYFGKENLNPEGNVSTKSSSETTVPAKRYMDTSLSEEEMYRQHLSNRKQIQKWEGEGKVKNLKGKSFEAHDRPAQYQEVSKNDFADHREVHLITDSTVDESLLDSIPPDLRGKLVANRLWKEKKDELRVADHNLEDLEESVVSALKAVKKKRNKSQKPRRSKDMKIFGSEDSSIPVSEVPCSGCGAHLQCQDNTQPGFVPSEKFTELDLSKPFSNSVCQRCFYIIHRHTALNVSVPQDSYSNIIKAIRKNQSSLVILMVDLLDFPCSIIKNLKDLIGSSRSIVIVGNKLDVLPKDEPKQERRLKDHLVSACVETGACDADKVMHVELISAKSGYGVENLITKILSLKTKKGDVYLLGTANVGKSTLFNRFLESDLCKAKASSLMGRATISQWPGTTLNLLRFPLLNPTRERMAQRTVRLKKKAEEVKIKKKEEETNRVGRKLEVEESPSLVSYVEDDVGQTFKPKSKEKEEEEEAWLTEEGGDPFGLTLGVPLSGRDVARKKQDKTVPFNPMEFQESEWFYDTPGVIYQEQVLTKLSSEELKLVVPKRCVLPRSLVLKPGQTFFLGGLGRLDYLQGKDSVYFTVFSSNALPIKVVDTQDADAVYAEKAGFKTFVVPKGGHERMQSFPSLVPTEFSLQGIGRHESVADILFSSAGWTAVTANEGMDVRLRAFTPGGLGCVLRTPALLPYGFALRGTRRSKASPFYNVNKQKLFMYMR</sequence>
<dbReference type="OrthoDB" id="1696305at2759"/>
<feature type="coiled-coil region" evidence="1">
    <location>
        <begin position="346"/>
        <end position="380"/>
    </location>
</feature>
<dbReference type="PANTHER" id="PTHR46406:SF1">
    <property type="entry name" value="NITRIC OXIDE-ASSOCIATED PROTEIN 1"/>
    <property type="match status" value="1"/>
</dbReference>
<dbReference type="InParanoid" id="A0A7M7NV25"/>
<dbReference type="Pfam" id="PF21516">
    <property type="entry name" value="YqeH-like_C"/>
    <property type="match status" value="1"/>
</dbReference>
<evidence type="ECO:0000313" key="6">
    <source>
        <dbReference type="Proteomes" id="UP000007110"/>
    </source>
</evidence>
<dbReference type="GeneID" id="576629"/>
<feature type="domain" description="G" evidence="3">
    <location>
        <begin position="579"/>
        <end position="630"/>
    </location>
</feature>
<dbReference type="InterPro" id="IPR048422">
    <property type="entry name" value="NOA1/YqeH-like_C"/>
</dbReference>
<dbReference type="EnsemblMetazoa" id="XM_030986225">
    <property type="protein sequence ID" value="XP_030842085"/>
    <property type="gene ID" value="LOC576629"/>
</dbReference>
<evidence type="ECO:0000313" key="5">
    <source>
        <dbReference type="EnsemblMetazoa" id="XP_030842085"/>
    </source>
</evidence>
<dbReference type="AlphaFoldDB" id="A0A7M7NV25"/>
<dbReference type="PANTHER" id="PTHR46406">
    <property type="entry name" value="NITRIC OXIDE-ASSOCIATED PROTEIN 1"/>
    <property type="match status" value="1"/>
</dbReference>
<keyword evidence="1" id="KW-0175">Coiled coil</keyword>
<dbReference type="Gene3D" id="3.40.50.300">
    <property type="entry name" value="P-loop containing nucleotide triphosphate hydrolases"/>
    <property type="match status" value="1"/>
</dbReference>
<evidence type="ECO:0000256" key="1">
    <source>
        <dbReference type="SAM" id="Coils"/>
    </source>
</evidence>
<dbReference type="RefSeq" id="XP_030842085.1">
    <property type="nucleotide sequence ID" value="XM_030986225.1"/>
</dbReference>
<dbReference type="Proteomes" id="UP000007110">
    <property type="component" value="Unassembled WGS sequence"/>
</dbReference>
<dbReference type="Pfam" id="PF01926">
    <property type="entry name" value="MMR_HSR1"/>
    <property type="match status" value="1"/>
</dbReference>
<feature type="region of interest" description="Disordered" evidence="2">
    <location>
        <begin position="687"/>
        <end position="709"/>
    </location>
</feature>
<evidence type="ECO:0000259" key="4">
    <source>
        <dbReference type="Pfam" id="PF21516"/>
    </source>
</evidence>
<dbReference type="InterPro" id="IPR006073">
    <property type="entry name" value="GTP-bd"/>
</dbReference>
<dbReference type="OMA" id="PAKRYMD"/>
<dbReference type="KEGG" id="spu:576629"/>
<proteinExistence type="predicted"/>
<organism evidence="5 6">
    <name type="scientific">Strongylocentrotus purpuratus</name>
    <name type="common">Purple sea urchin</name>
    <dbReference type="NCBI Taxonomy" id="7668"/>
    <lineage>
        <taxon>Eukaryota</taxon>
        <taxon>Metazoa</taxon>
        <taxon>Echinodermata</taxon>
        <taxon>Eleutherozoa</taxon>
        <taxon>Echinozoa</taxon>
        <taxon>Echinoidea</taxon>
        <taxon>Euechinoidea</taxon>
        <taxon>Echinacea</taxon>
        <taxon>Camarodonta</taxon>
        <taxon>Echinidea</taxon>
        <taxon>Strongylocentrotidae</taxon>
        <taxon>Strongylocentrotus</taxon>
    </lineage>
</organism>